<dbReference type="SUPFAM" id="SSF54631">
    <property type="entry name" value="CBS-domain pair"/>
    <property type="match status" value="2"/>
</dbReference>
<dbReference type="PROSITE" id="PS51371">
    <property type="entry name" value="CBS"/>
    <property type="match status" value="1"/>
</dbReference>
<reference evidence="5" key="1">
    <citation type="journal article" date="2017" name="Plant J.">
        <title>The pomegranate (Punica granatum L.) genome and the genomics of punicalagin biosynthesis.</title>
        <authorList>
            <person name="Qin G."/>
            <person name="Xu C."/>
            <person name="Ming R."/>
            <person name="Tang H."/>
            <person name="Guyot R."/>
            <person name="Kramer E.M."/>
            <person name="Hu Y."/>
            <person name="Yi X."/>
            <person name="Qi Y."/>
            <person name="Xu X."/>
            <person name="Gao Z."/>
            <person name="Pan H."/>
            <person name="Jian J."/>
            <person name="Tian Y."/>
            <person name="Yue Z."/>
            <person name="Xu Y."/>
        </authorList>
    </citation>
    <scope>NUCLEOTIDE SEQUENCE [LARGE SCALE GENOMIC DNA]</scope>
    <source>
        <strain evidence="5">cv. Dabenzi</strain>
    </source>
</reference>
<dbReference type="GO" id="GO:0030623">
    <property type="term" value="F:U5 snRNA binding"/>
    <property type="evidence" value="ECO:0007669"/>
    <property type="project" value="TreeGrafter"/>
</dbReference>
<dbReference type="PANTHER" id="PTHR11140:SF0">
    <property type="entry name" value="PRE-MRNA-PROCESSING-SPLICING FACTOR 8"/>
    <property type="match status" value="1"/>
</dbReference>
<evidence type="ECO:0000256" key="1">
    <source>
        <dbReference type="PROSITE-ProRule" id="PRU00703"/>
    </source>
</evidence>
<dbReference type="InterPro" id="IPR046342">
    <property type="entry name" value="CBS_dom_sf"/>
</dbReference>
<organism evidence="4 5">
    <name type="scientific">Punica granatum</name>
    <name type="common">Pomegranate</name>
    <dbReference type="NCBI Taxonomy" id="22663"/>
    <lineage>
        <taxon>Eukaryota</taxon>
        <taxon>Viridiplantae</taxon>
        <taxon>Streptophyta</taxon>
        <taxon>Embryophyta</taxon>
        <taxon>Tracheophyta</taxon>
        <taxon>Spermatophyta</taxon>
        <taxon>Magnoliopsida</taxon>
        <taxon>eudicotyledons</taxon>
        <taxon>Gunneridae</taxon>
        <taxon>Pentapetalae</taxon>
        <taxon>rosids</taxon>
        <taxon>malvids</taxon>
        <taxon>Myrtales</taxon>
        <taxon>Lythraceae</taxon>
        <taxon>Punica</taxon>
    </lineage>
</organism>
<evidence type="ECO:0000256" key="2">
    <source>
        <dbReference type="SAM" id="MobiDB-lite"/>
    </source>
</evidence>
<name>A0A218WBP8_PUNGR</name>
<evidence type="ECO:0000313" key="4">
    <source>
        <dbReference type="EMBL" id="OWM69621.1"/>
    </source>
</evidence>
<dbReference type="GO" id="GO:0030620">
    <property type="term" value="F:U2 snRNA binding"/>
    <property type="evidence" value="ECO:0007669"/>
    <property type="project" value="TreeGrafter"/>
</dbReference>
<dbReference type="GO" id="GO:0071013">
    <property type="term" value="C:catalytic step 2 spliceosome"/>
    <property type="evidence" value="ECO:0007669"/>
    <property type="project" value="TreeGrafter"/>
</dbReference>
<dbReference type="GO" id="GO:0000244">
    <property type="term" value="P:spliceosomal tri-snRNP complex assembly"/>
    <property type="evidence" value="ECO:0007669"/>
    <property type="project" value="TreeGrafter"/>
</dbReference>
<dbReference type="SUPFAM" id="SSF53098">
    <property type="entry name" value="Ribonuclease H-like"/>
    <property type="match status" value="1"/>
</dbReference>
<dbReference type="GO" id="GO:0030619">
    <property type="term" value="F:U1 snRNA binding"/>
    <property type="evidence" value="ECO:0007669"/>
    <property type="project" value="TreeGrafter"/>
</dbReference>
<dbReference type="Gene3D" id="3.30.420.230">
    <property type="match status" value="1"/>
</dbReference>
<keyword evidence="1" id="KW-0129">CBS domain</keyword>
<dbReference type="InterPro" id="IPR021983">
    <property type="entry name" value="PRP8_domainIV"/>
</dbReference>
<dbReference type="EMBL" id="MTKT01004864">
    <property type="protein sequence ID" value="OWM69621.1"/>
    <property type="molecule type" value="Genomic_DNA"/>
</dbReference>
<proteinExistence type="predicted"/>
<dbReference type="AlphaFoldDB" id="A0A218WBP8"/>
<evidence type="ECO:0000259" key="3">
    <source>
        <dbReference type="PROSITE" id="PS51371"/>
    </source>
</evidence>
<dbReference type="InterPro" id="IPR000644">
    <property type="entry name" value="CBS_dom"/>
</dbReference>
<dbReference type="PANTHER" id="PTHR11140">
    <property type="entry name" value="PRE-MRNA SPLICING FACTOR PRP8"/>
    <property type="match status" value="1"/>
</dbReference>
<dbReference type="Pfam" id="PF00571">
    <property type="entry name" value="CBS"/>
    <property type="match status" value="1"/>
</dbReference>
<gene>
    <name evidence="4" type="ORF">CDL15_Pgr014082</name>
</gene>
<feature type="region of interest" description="Disordered" evidence="2">
    <location>
        <begin position="515"/>
        <end position="560"/>
    </location>
</feature>
<accession>A0A218WBP8</accession>
<feature type="compositionally biased region" description="Basic and acidic residues" evidence="2">
    <location>
        <begin position="523"/>
        <end position="534"/>
    </location>
</feature>
<protein>
    <recommendedName>
        <fullName evidence="3">CBS domain-containing protein</fullName>
    </recommendedName>
</protein>
<comment type="caution">
    <text evidence="4">The sequence shown here is derived from an EMBL/GenBank/DDBJ whole genome shotgun (WGS) entry which is preliminary data.</text>
</comment>
<dbReference type="Gene3D" id="3.10.580.10">
    <property type="entry name" value="CBS-domain"/>
    <property type="match status" value="2"/>
</dbReference>
<dbReference type="GO" id="GO:0097157">
    <property type="term" value="F:pre-mRNA intronic binding"/>
    <property type="evidence" value="ECO:0007669"/>
    <property type="project" value="TreeGrafter"/>
</dbReference>
<dbReference type="GO" id="GO:0017070">
    <property type="term" value="F:U6 snRNA binding"/>
    <property type="evidence" value="ECO:0007669"/>
    <property type="project" value="TreeGrafter"/>
</dbReference>
<dbReference type="SMART" id="SM00116">
    <property type="entry name" value="CBS"/>
    <property type="match status" value="2"/>
</dbReference>
<dbReference type="InterPro" id="IPR012337">
    <property type="entry name" value="RNaseH-like_sf"/>
</dbReference>
<dbReference type="InterPro" id="IPR027652">
    <property type="entry name" value="PRP8"/>
</dbReference>
<feature type="domain" description="CBS" evidence="3">
    <location>
        <begin position="308"/>
        <end position="365"/>
    </location>
</feature>
<dbReference type="CDD" id="cd02205">
    <property type="entry name" value="CBS_pair_SF"/>
    <property type="match status" value="1"/>
</dbReference>
<dbReference type="Proteomes" id="UP000197138">
    <property type="component" value="Unassembled WGS sequence"/>
</dbReference>
<dbReference type="GO" id="GO:0005682">
    <property type="term" value="C:U5 snRNP"/>
    <property type="evidence" value="ECO:0007669"/>
    <property type="project" value="TreeGrafter"/>
</dbReference>
<dbReference type="InterPro" id="IPR043172">
    <property type="entry name" value="Prp8_domainIV_palm"/>
</dbReference>
<dbReference type="Pfam" id="PF12134">
    <property type="entry name" value="PRP8_domainIV"/>
    <property type="match status" value="1"/>
</dbReference>
<sequence length="560" mass="61668">MAQSPAAAQSLKQHLQEKKVRDLILAKRSLVDVPHTATLSEAMTTLVSHHVLAVPVSAPPDHWIGAGGSMIMESDEQTGAVRKQYIGVLTMLDSLAHIAGDGGERLELDQKMADPVTAVIGHCLEGLSLWTLNPNTGILDCLEVFSKGIHRALVPLDSHVDSTSGVELAELAPGYRMLSQMDVVRFLKENAKEMSGIVSRSAKDLGAISRTVYAITDRTKVVDAIKCMRGHLINAVPIVASEDDDPEENHSCLLDVTGEGRRLVGTFSATDLRGCHLATLQSWLFVSALDFTEKTSSSPLYAGTSEGTRPRRPVTCKNESSLTEVMEKAVDKHVHRVWVVDDQGLLTGILQSAELIQPIKERMKNVKDYIKSTPALYVLRERPTEPRLSSQNNGEIFTNQIIWFVDDASVCRVAIHKTFEGNLITKPINGAIFIFNPRSGQLFLKVIHASVWAAQRQNRLGHLAKSKTAEENNVKTSALTQSDIHDIILGAEMTPPSQQRQQIAGIEKQAEEASQLTAAATRTPREYYHEDHRPTQSYFLEFSNLEEGETAEGDREDTFS</sequence>
<evidence type="ECO:0000313" key="5">
    <source>
        <dbReference type="Proteomes" id="UP000197138"/>
    </source>
</evidence>